<dbReference type="RefSeq" id="WP_058481332.1">
    <property type="nucleotide sequence ID" value="NZ_CAAAIQ010000019.1"/>
</dbReference>
<feature type="region of interest" description="Disordered" evidence="2">
    <location>
        <begin position="775"/>
        <end position="794"/>
    </location>
</feature>
<feature type="coiled-coil region" evidence="1">
    <location>
        <begin position="517"/>
        <end position="606"/>
    </location>
</feature>
<comment type="caution">
    <text evidence="3">The sequence shown here is derived from an EMBL/GenBank/DDBJ whole genome shotgun (WGS) entry which is preliminary data.</text>
</comment>
<proteinExistence type="predicted"/>
<keyword evidence="4" id="KW-1185">Reference proteome</keyword>
<sequence>MIERRDKLDKQFKAFRGKLAQKEKGYFEIVLKFNQFMEDYSAHPIPLTALRHELISSKDITQKLGDGGYNRALGAMAAVKFSIDDALEVLSGPRDSPLKQQLATLGELLAVMYAKPLDNTVANKSILLALMKELLQLDIENAHDALVVKDICLRAFVLLSTLERSLSKLSRLGKFGVEKATRLKVEDLLADINQMLKELEAKIEQLKESQANNASVEDLEEEVLQPSAQSSQNEPSPSERLQALPVKKTVKDQAVIILKEKAGDRIDLTQVADSLGVLKMDVASVLRLKSEQSKIIDDIRTLQVLSRDLALNKEKIKGVLYVHELVERHRDALKLLGNLSQGDPNFQKLNENLFKIEHPDLARYLISKGLWVLSGIGSLSNMAYRAAAPKKVKEVVEAIAPETLDSQSKKLLEKVVMDRLIELNQQLVRVQKELPQIPNQEVISVEFHNLVLAQETAVLQEQSSALEFLHREVQSVVEVEKRYSELCARALKRVVEDPQILHPLQISLLGEMKAICLEILVQKRKSEDQKLNELQLQLRKLSVGLNALVAKRKDMEAKKKEFDQELGQFKAGLFDNFNVTFLTRRNELLEEKLKAAQLADEAYARELSDFESSFPTLKDLTQRESVDELEQVLQAHALVQQAVSHYVDVRKDIKLIDELKSSKDQMAAFVLENAVTSTYFWNYLVELFTGKKSKTVQMIEEAQKLNGQIEQFKKDLERNAVEANEQVKGHFPTLQLPVEASKSSDDKPKQETPGQVEKLRAQQILSHSKFFLAQIKGGDSDGAPSPDESNLNVH</sequence>
<feature type="region of interest" description="Disordered" evidence="2">
    <location>
        <begin position="732"/>
        <end position="757"/>
    </location>
</feature>
<dbReference type="PATRIC" id="fig|66969.6.peg.2923"/>
<feature type="compositionally biased region" description="Polar residues" evidence="2">
    <location>
        <begin position="226"/>
        <end position="236"/>
    </location>
</feature>
<keyword evidence="1" id="KW-0175">Coiled coil</keyword>
<evidence type="ECO:0000256" key="1">
    <source>
        <dbReference type="SAM" id="Coils"/>
    </source>
</evidence>
<dbReference type="EMBL" id="LNZB01000060">
    <property type="protein sequence ID" value="KTD74660.1"/>
    <property type="molecule type" value="Genomic_DNA"/>
</dbReference>
<reference evidence="3 4" key="1">
    <citation type="submission" date="2015-11" db="EMBL/GenBank/DDBJ databases">
        <title>Genomic analysis of 38 Legionella species identifies large and diverse effector repertoires.</title>
        <authorList>
            <person name="Burstein D."/>
            <person name="Amaro F."/>
            <person name="Zusman T."/>
            <person name="Lifshitz Z."/>
            <person name="Cohen O."/>
            <person name="Gilbert J.A."/>
            <person name="Pupko T."/>
            <person name="Shuman H.A."/>
            <person name="Segal G."/>
        </authorList>
    </citation>
    <scope>NUCLEOTIDE SEQUENCE [LARGE SCALE GENOMIC DNA]</scope>
    <source>
        <strain evidence="3 4">ATCC 51914</strain>
    </source>
</reference>
<name>A0A0W1A007_9GAMM</name>
<evidence type="ECO:0000313" key="4">
    <source>
        <dbReference type="Proteomes" id="UP000054729"/>
    </source>
</evidence>
<evidence type="ECO:0000256" key="2">
    <source>
        <dbReference type="SAM" id="MobiDB-lite"/>
    </source>
</evidence>
<gene>
    <name evidence="3" type="ORF">Lwal_2701</name>
</gene>
<dbReference type="AlphaFoldDB" id="A0A0W1A007"/>
<organism evidence="3 4">
    <name type="scientific">Legionella waltersii</name>
    <dbReference type="NCBI Taxonomy" id="66969"/>
    <lineage>
        <taxon>Bacteria</taxon>
        <taxon>Pseudomonadati</taxon>
        <taxon>Pseudomonadota</taxon>
        <taxon>Gammaproteobacteria</taxon>
        <taxon>Legionellales</taxon>
        <taxon>Legionellaceae</taxon>
        <taxon>Legionella</taxon>
    </lineage>
</organism>
<accession>A0A0W1A007</accession>
<feature type="region of interest" description="Disordered" evidence="2">
    <location>
        <begin position="212"/>
        <end position="242"/>
    </location>
</feature>
<dbReference type="Proteomes" id="UP000054729">
    <property type="component" value="Unassembled WGS sequence"/>
</dbReference>
<evidence type="ECO:0000313" key="3">
    <source>
        <dbReference type="EMBL" id="KTD74660.1"/>
    </source>
</evidence>
<protein>
    <submittedName>
        <fullName evidence="3">Purine NTPase</fullName>
    </submittedName>
</protein>
<feature type="coiled-coil region" evidence="1">
    <location>
        <begin position="699"/>
        <end position="726"/>
    </location>
</feature>